<dbReference type="SUPFAM" id="SSF48498">
    <property type="entry name" value="Tetracyclin repressor-like, C-terminal domain"/>
    <property type="match status" value="1"/>
</dbReference>
<dbReference type="Pfam" id="PF02909">
    <property type="entry name" value="TetR_C_1"/>
    <property type="match status" value="1"/>
</dbReference>
<comment type="caution">
    <text evidence="6">The sequence shown here is derived from an EMBL/GenBank/DDBJ whole genome shotgun (WGS) entry which is preliminary data.</text>
</comment>
<keyword evidence="7" id="KW-1185">Reference proteome</keyword>
<dbReference type="RefSeq" id="WP_206370286.1">
    <property type="nucleotide sequence ID" value="NZ_CAWPTM010000030.1"/>
</dbReference>
<dbReference type="PROSITE" id="PS50977">
    <property type="entry name" value="HTH_TETR_2"/>
    <property type="match status" value="1"/>
</dbReference>
<evidence type="ECO:0000313" key="7">
    <source>
        <dbReference type="Proteomes" id="UP000779070"/>
    </source>
</evidence>
<evidence type="ECO:0000256" key="2">
    <source>
        <dbReference type="ARBA" id="ARBA00023125"/>
    </source>
</evidence>
<dbReference type="EMBL" id="JAFHLB010000015">
    <property type="protein sequence ID" value="MBN3578524.1"/>
    <property type="molecule type" value="Genomic_DNA"/>
</dbReference>
<dbReference type="InterPro" id="IPR001647">
    <property type="entry name" value="HTH_TetR"/>
</dbReference>
<dbReference type="PRINTS" id="PR00455">
    <property type="entry name" value="HTHTETR"/>
</dbReference>
<dbReference type="InterPro" id="IPR004111">
    <property type="entry name" value="Repressor_TetR_C"/>
</dbReference>
<organism evidence="6 7">
    <name type="scientific">Vibrio neptunius</name>
    <dbReference type="NCBI Taxonomy" id="170651"/>
    <lineage>
        <taxon>Bacteria</taxon>
        <taxon>Pseudomonadati</taxon>
        <taxon>Pseudomonadota</taxon>
        <taxon>Gammaproteobacteria</taxon>
        <taxon>Vibrionales</taxon>
        <taxon>Vibrionaceae</taxon>
        <taxon>Vibrio</taxon>
    </lineage>
</organism>
<dbReference type="Proteomes" id="UP000779070">
    <property type="component" value="Unassembled WGS sequence"/>
</dbReference>
<evidence type="ECO:0000259" key="5">
    <source>
        <dbReference type="PROSITE" id="PS50977"/>
    </source>
</evidence>
<evidence type="ECO:0000256" key="4">
    <source>
        <dbReference type="PROSITE-ProRule" id="PRU00335"/>
    </source>
</evidence>
<accession>A0ABS3A2U3</accession>
<name>A0ABS3A2U3_9VIBR</name>
<dbReference type="Pfam" id="PF00440">
    <property type="entry name" value="TetR_N"/>
    <property type="match status" value="1"/>
</dbReference>
<protein>
    <submittedName>
        <fullName evidence="6">TetR/AcrR family transcriptional regulator</fullName>
    </submittedName>
</protein>
<proteinExistence type="predicted"/>
<evidence type="ECO:0000256" key="3">
    <source>
        <dbReference type="ARBA" id="ARBA00023163"/>
    </source>
</evidence>
<keyword evidence="2 4" id="KW-0238">DNA-binding</keyword>
<keyword evidence="1" id="KW-0805">Transcription regulation</keyword>
<gene>
    <name evidence="6" type="ORF">JYA62_12725</name>
</gene>
<dbReference type="SUPFAM" id="SSF46689">
    <property type="entry name" value="Homeodomain-like"/>
    <property type="match status" value="1"/>
</dbReference>
<reference evidence="6 7" key="1">
    <citation type="submission" date="2021-02" db="EMBL/GenBank/DDBJ databases">
        <title>Draft Genome Sequences of 5 Vibrio neptunius Strains Isolated From of Bivalve Hatcheries.</title>
        <authorList>
            <person name="Galvis F."/>
            <person name="Barja J.L."/>
            <person name="Lemos M.L."/>
            <person name="Balado M."/>
        </authorList>
    </citation>
    <scope>NUCLEOTIDE SEQUENCE [LARGE SCALE GENOMIC DNA]</scope>
    <source>
        <strain evidence="6 7">PP-145.98</strain>
    </source>
</reference>
<feature type="DNA-binding region" description="H-T-H motif" evidence="4">
    <location>
        <begin position="38"/>
        <end position="57"/>
    </location>
</feature>
<evidence type="ECO:0000313" key="6">
    <source>
        <dbReference type="EMBL" id="MBN3578524.1"/>
    </source>
</evidence>
<sequence length="188" mass="20992">MTVKKKRGRPAGEKTQLGEERILSVAKSMMKEQGKIPSIRAMASELDVDAMAIYHYFKNKDTLLEAITVSLIEDIYLPKTSQNWQHELTQLATSYVQLLKSYPGLLTTLLSMESVSPAMVFVERFKSIIAPLSLSEAEERNAIDLLADYLHGFALALNCNPNTDTDLLDENMMTGPLSLYCRALMSGQ</sequence>
<dbReference type="Gene3D" id="1.10.357.10">
    <property type="entry name" value="Tetracycline Repressor, domain 2"/>
    <property type="match status" value="1"/>
</dbReference>
<feature type="domain" description="HTH tetR-type" evidence="5">
    <location>
        <begin position="16"/>
        <end position="75"/>
    </location>
</feature>
<evidence type="ECO:0000256" key="1">
    <source>
        <dbReference type="ARBA" id="ARBA00023015"/>
    </source>
</evidence>
<dbReference type="InterPro" id="IPR009057">
    <property type="entry name" value="Homeodomain-like_sf"/>
</dbReference>
<dbReference type="InterPro" id="IPR036271">
    <property type="entry name" value="Tet_transcr_reg_TetR-rel_C_sf"/>
</dbReference>
<keyword evidence="3" id="KW-0804">Transcription</keyword>